<dbReference type="InterPro" id="IPR013324">
    <property type="entry name" value="RNA_pol_sigma_r3/r4-like"/>
</dbReference>
<evidence type="ECO:0000256" key="2">
    <source>
        <dbReference type="ARBA" id="ARBA00023163"/>
    </source>
</evidence>
<dbReference type="InterPro" id="IPR007050">
    <property type="entry name" value="HTH_bacterioopsin"/>
</dbReference>
<reference evidence="5 6" key="1">
    <citation type="journal article" date="2014" name="PLoS Genet.">
        <title>Phylogenetically driven sequencing of extremely halophilic archaea reveals strategies for static and dynamic osmo-response.</title>
        <authorList>
            <person name="Becker E.A."/>
            <person name="Seitzer P.M."/>
            <person name="Tritt A."/>
            <person name="Larsen D."/>
            <person name="Krusor M."/>
            <person name="Yao A.I."/>
            <person name="Wu D."/>
            <person name="Madern D."/>
            <person name="Eisen J.A."/>
            <person name="Darling A.E."/>
            <person name="Facciotti M.T."/>
        </authorList>
    </citation>
    <scope>NUCLEOTIDE SEQUENCE [LARGE SCALE GENOMIC DNA]</scope>
    <source>
        <strain evidence="5 6">ATCC 35960</strain>
    </source>
</reference>
<dbReference type="Proteomes" id="UP000011553">
    <property type="component" value="Unassembled WGS sequence"/>
</dbReference>
<dbReference type="Pfam" id="PF15915">
    <property type="entry name" value="BAT"/>
    <property type="match status" value="1"/>
</dbReference>
<evidence type="ECO:0000259" key="3">
    <source>
        <dbReference type="Pfam" id="PF04967"/>
    </source>
</evidence>
<name>M0JGS1_9EURY</name>
<accession>M0JGS1</accession>
<evidence type="ECO:0000259" key="4">
    <source>
        <dbReference type="Pfam" id="PF15915"/>
    </source>
</evidence>
<dbReference type="PANTHER" id="PTHR34236">
    <property type="entry name" value="DIMETHYL SULFOXIDE REDUCTASE TRANSCRIPTIONAL ACTIVATOR"/>
    <property type="match status" value="1"/>
</dbReference>
<keyword evidence="2" id="KW-0804">Transcription</keyword>
<organism evidence="5 6">
    <name type="scientific">Haloferax denitrificans ATCC 35960</name>
    <dbReference type="NCBI Taxonomy" id="662478"/>
    <lineage>
        <taxon>Archaea</taxon>
        <taxon>Methanobacteriati</taxon>
        <taxon>Methanobacteriota</taxon>
        <taxon>Stenosarchaea group</taxon>
        <taxon>Halobacteria</taxon>
        <taxon>Halobacteriales</taxon>
        <taxon>Haloferacaceae</taxon>
        <taxon>Haloferax</taxon>
    </lineage>
</organism>
<evidence type="ECO:0000256" key="1">
    <source>
        <dbReference type="ARBA" id="ARBA00023015"/>
    </source>
</evidence>
<protein>
    <submittedName>
        <fullName evidence="5">DNA binding protein</fullName>
    </submittedName>
</protein>
<gene>
    <name evidence="5" type="ORF">C438_04052</name>
</gene>
<dbReference type="AlphaFoldDB" id="M0JGS1"/>
<sequence length="226" mass="24832">MAIVAEVLLKSESLPLVKLAQSLPNDEITLTQAVSLEDSRQLFMLSVPADAREAFDAAASDQPEVLDVLSVGQTPDGWFYQVIIDESSGLFDPQEIEEMEGVLMEATITGDGWLERKVFADYDALSSLRDRCQVAGVQFELINIASNPENPDERAQFGLTDRQYEAMAIAFSLGYYETPRAASTADVADELDISAPSVSDLLRRAERQLISQTLGLRNRLTVQAAQ</sequence>
<dbReference type="Pfam" id="PF04967">
    <property type="entry name" value="HTH_10"/>
    <property type="match status" value="1"/>
</dbReference>
<dbReference type="PANTHER" id="PTHR34236:SF1">
    <property type="entry name" value="DIMETHYL SULFOXIDE REDUCTASE TRANSCRIPTIONAL ACTIVATOR"/>
    <property type="match status" value="1"/>
</dbReference>
<comment type="caution">
    <text evidence="5">The sequence shown here is derived from an EMBL/GenBank/DDBJ whole genome shotgun (WGS) entry which is preliminary data.</text>
</comment>
<feature type="domain" description="Bacterioopsin transcriptional activator GAF and HTH associated" evidence="4">
    <location>
        <begin position="7"/>
        <end position="157"/>
    </location>
</feature>
<dbReference type="RefSeq" id="WP_004967965.1">
    <property type="nucleotide sequence ID" value="NZ_AOLP01000004.1"/>
</dbReference>
<dbReference type="EMBL" id="AOLP01000004">
    <property type="protein sequence ID" value="EMA07528.1"/>
    <property type="molecule type" value="Genomic_DNA"/>
</dbReference>
<evidence type="ECO:0000313" key="5">
    <source>
        <dbReference type="EMBL" id="EMA07528.1"/>
    </source>
</evidence>
<keyword evidence="6" id="KW-1185">Reference proteome</keyword>
<keyword evidence="1" id="KW-0805">Transcription regulation</keyword>
<dbReference type="SUPFAM" id="SSF88659">
    <property type="entry name" value="Sigma3 and sigma4 domains of RNA polymerase sigma factors"/>
    <property type="match status" value="1"/>
</dbReference>
<feature type="domain" description="HTH bat-type" evidence="3">
    <location>
        <begin position="159"/>
        <end position="210"/>
    </location>
</feature>
<evidence type="ECO:0000313" key="6">
    <source>
        <dbReference type="Proteomes" id="UP000011553"/>
    </source>
</evidence>
<dbReference type="InterPro" id="IPR031803">
    <property type="entry name" value="BAT_GAF/HTH-assoc"/>
</dbReference>
<proteinExistence type="predicted"/>